<name>A0A3E0EMQ0_9FLAO</name>
<keyword evidence="3" id="KW-1185">Reference proteome</keyword>
<evidence type="ECO:0000313" key="2">
    <source>
        <dbReference type="EMBL" id="REG99020.1"/>
    </source>
</evidence>
<dbReference type="OrthoDB" id="666398at2"/>
<dbReference type="Proteomes" id="UP000257136">
    <property type="component" value="Unassembled WGS sequence"/>
</dbReference>
<gene>
    <name evidence="2" type="ORF">C8P67_105185</name>
</gene>
<organism evidence="2 3">
    <name type="scientific">Flavobacterium aquicola</name>
    <dbReference type="NCBI Taxonomy" id="1682742"/>
    <lineage>
        <taxon>Bacteria</taxon>
        <taxon>Pseudomonadati</taxon>
        <taxon>Bacteroidota</taxon>
        <taxon>Flavobacteriia</taxon>
        <taxon>Flavobacteriales</taxon>
        <taxon>Flavobacteriaceae</taxon>
        <taxon>Flavobacterium</taxon>
    </lineage>
</organism>
<evidence type="ECO:0008006" key="4">
    <source>
        <dbReference type="Google" id="ProtNLM"/>
    </source>
</evidence>
<evidence type="ECO:0000313" key="3">
    <source>
        <dbReference type="Proteomes" id="UP000257136"/>
    </source>
</evidence>
<protein>
    <recommendedName>
        <fullName evidence="4">Heme-binding HmuY-like protein</fullName>
    </recommendedName>
</protein>
<accession>A0A3E0EMQ0</accession>
<dbReference type="RefSeq" id="WP_115813129.1">
    <property type="nucleotide sequence ID" value="NZ_QUNI01000005.1"/>
</dbReference>
<evidence type="ECO:0000256" key="1">
    <source>
        <dbReference type="SAM" id="SignalP"/>
    </source>
</evidence>
<proteinExistence type="predicted"/>
<keyword evidence="1" id="KW-0732">Signal</keyword>
<comment type="caution">
    <text evidence="2">The sequence shown here is derived from an EMBL/GenBank/DDBJ whole genome shotgun (WGS) entry which is preliminary data.</text>
</comment>
<sequence>MKNKIYIIALLLISCLISSCESDDEDKSDFQNSVLALSDFKQSTNNSYKYIVTGASWIGIAWETTIIIVDGKATERHFKYTITQGFGNNIPQGELEWIEKGSEIGSHTNGEPALTLDEIYKKAEQEWLIKRDNVKIHFETKNNGLISICGYEADDCQDDCFVGVNIKSIESLQ</sequence>
<dbReference type="PROSITE" id="PS51257">
    <property type="entry name" value="PROKAR_LIPOPROTEIN"/>
    <property type="match status" value="1"/>
</dbReference>
<dbReference type="AlphaFoldDB" id="A0A3E0EMQ0"/>
<dbReference type="EMBL" id="QUNI01000005">
    <property type="protein sequence ID" value="REG99020.1"/>
    <property type="molecule type" value="Genomic_DNA"/>
</dbReference>
<feature type="chain" id="PRO_5017676413" description="Heme-binding HmuY-like protein" evidence="1">
    <location>
        <begin position="23"/>
        <end position="173"/>
    </location>
</feature>
<feature type="signal peptide" evidence="1">
    <location>
        <begin position="1"/>
        <end position="22"/>
    </location>
</feature>
<reference evidence="2 3" key="1">
    <citation type="submission" date="2018-08" db="EMBL/GenBank/DDBJ databases">
        <title>Genomic Encyclopedia of Archaeal and Bacterial Type Strains, Phase II (KMG-II): from individual species to whole genera.</title>
        <authorList>
            <person name="Goeker M."/>
        </authorList>
    </citation>
    <scope>NUCLEOTIDE SEQUENCE [LARGE SCALE GENOMIC DNA]</scope>
    <source>
        <strain evidence="2 3">DSM 100880</strain>
    </source>
</reference>